<feature type="transmembrane region" description="Helical" evidence="2">
    <location>
        <begin position="371"/>
        <end position="395"/>
    </location>
</feature>
<dbReference type="Pfam" id="PF10145">
    <property type="entry name" value="PhageMin_Tail"/>
    <property type="match status" value="1"/>
</dbReference>
<accession>A0A142K643</accession>
<feature type="transmembrane region" description="Helical" evidence="2">
    <location>
        <begin position="401"/>
        <end position="420"/>
    </location>
</feature>
<dbReference type="InterPro" id="IPR010090">
    <property type="entry name" value="Phage_tape_meas"/>
</dbReference>
<keyword evidence="5" id="KW-1185">Reference proteome</keyword>
<gene>
    <name evidence="4" type="ORF">SEA_CHYMERA_17</name>
</gene>
<evidence type="ECO:0000256" key="1">
    <source>
        <dbReference type="ARBA" id="ARBA00022612"/>
    </source>
</evidence>
<reference evidence="4 5" key="1">
    <citation type="submission" date="2016-03" db="EMBL/GenBank/DDBJ databases">
        <authorList>
            <person name="Ploux O."/>
        </authorList>
    </citation>
    <scope>NUCLEOTIDE SEQUENCE [LARGE SCALE GENOMIC DNA]</scope>
</reference>
<dbReference type="PANTHER" id="PTHR37813">
    <property type="entry name" value="FELS-2 PROPHAGE PROTEIN"/>
    <property type="match status" value="1"/>
</dbReference>
<evidence type="ECO:0000259" key="3">
    <source>
        <dbReference type="Pfam" id="PF10145"/>
    </source>
</evidence>
<proteinExistence type="predicted"/>
<name>A0A142K643_9CAUD</name>
<keyword evidence="2" id="KW-1133">Transmembrane helix</keyword>
<keyword evidence="1" id="KW-1188">Viral release from host cell</keyword>
<dbReference type="Proteomes" id="UP000223789">
    <property type="component" value="Segment"/>
</dbReference>
<organism evidence="4 5">
    <name type="scientific">Streptomyces phage Chymera</name>
    <dbReference type="NCBI Taxonomy" id="1821728"/>
    <lineage>
        <taxon>Viruses</taxon>
        <taxon>Duplodnaviria</taxon>
        <taxon>Heunggongvirae</taxon>
        <taxon>Uroviricota</taxon>
        <taxon>Caudoviricetes</taxon>
        <taxon>Chymeravirus</taxon>
        <taxon>Chymeravirus chymera</taxon>
    </lineage>
</organism>
<sequence>MTVLDELLVRIGMDSSGVEEGAQETTSRLEGLAAPAAAAGVAAGAVFAVGIAGAMDIAEAQHQLQESLGLTEQEAERAGGIAGDVFSDGFGESLEEVTTGLSTVTAAMGKLGDFTDAELQDMTKSALGLAQKMEVDVADASTAAGQLIKQGLVKDGTEAFDVLAQAAQVLPKSMLADVPAVVQEYGTHFKRIGLDASTAFGMMSQFVQAGGKDIDQAGDILHEFARITSEETDRASEAYKALGLDSKKMLADIGKGGKPAADALQLTLDKLRNVPDPAKRAQLGVALFGDMAGEAADALLAMNPQTAKAASGMDTAAGASKKLNESMEADPARQMDAAMRTLQMTLGEALLPIVKSVSQFIKEHKDTIKELVPIVLILVTALGLMAAAIWIVNIAMMANPIGLIIAGIVALIAIVVVLVMKWDEVKAALLAYWEGLKTDAIRIWNAITKFFVDAWNKTREDAIRVWNAITGFVAAAWNKNKADAIRIWNAITGFLAGAWERTRADAIRVWSAITRFVSSQWTSLISNVRTAVATVGSFFGGMWDGITHGLKTALNAAIWLINQAIEGINTLIYGANRVPGVNIPYIPYIPFLAEGGITTGPTLAMIGEGREQEAVLPLSKLDALINSPTTMAAPSTGKVQAVQVVVTAHADRNGFRDFLQYEVATTGNGSIARYAGEE</sequence>
<evidence type="ECO:0000256" key="2">
    <source>
        <dbReference type="SAM" id="Phobius"/>
    </source>
</evidence>
<dbReference type="GO" id="GO:0098003">
    <property type="term" value="P:viral tail assembly"/>
    <property type="evidence" value="ECO:0007669"/>
    <property type="project" value="UniProtKB-KW"/>
</dbReference>
<evidence type="ECO:0000313" key="5">
    <source>
        <dbReference type="Proteomes" id="UP000223789"/>
    </source>
</evidence>
<dbReference type="PANTHER" id="PTHR37813:SF1">
    <property type="entry name" value="FELS-2 PROPHAGE PROTEIN"/>
    <property type="match status" value="1"/>
</dbReference>
<dbReference type="EMBL" id="KU958700">
    <property type="protein sequence ID" value="AMS01576.1"/>
    <property type="molecule type" value="Genomic_DNA"/>
</dbReference>
<protein>
    <submittedName>
        <fullName evidence="4">Tape measure protein</fullName>
    </submittedName>
</protein>
<keyword evidence="2" id="KW-0472">Membrane</keyword>
<feature type="domain" description="Phage tail tape measure protein" evidence="3">
    <location>
        <begin position="90"/>
        <end position="289"/>
    </location>
</feature>
<keyword evidence="2" id="KW-0812">Transmembrane</keyword>
<evidence type="ECO:0000313" key="4">
    <source>
        <dbReference type="EMBL" id="AMS01576.1"/>
    </source>
</evidence>